<evidence type="ECO:0000313" key="2">
    <source>
        <dbReference type="EMBL" id="RYQ98651.1"/>
    </source>
</evidence>
<dbReference type="Proteomes" id="UP000289738">
    <property type="component" value="Chromosome B07"/>
</dbReference>
<name>A0A444Y9L1_ARAHY</name>
<organism evidence="2 3">
    <name type="scientific">Arachis hypogaea</name>
    <name type="common">Peanut</name>
    <dbReference type="NCBI Taxonomy" id="3818"/>
    <lineage>
        <taxon>Eukaryota</taxon>
        <taxon>Viridiplantae</taxon>
        <taxon>Streptophyta</taxon>
        <taxon>Embryophyta</taxon>
        <taxon>Tracheophyta</taxon>
        <taxon>Spermatophyta</taxon>
        <taxon>Magnoliopsida</taxon>
        <taxon>eudicotyledons</taxon>
        <taxon>Gunneridae</taxon>
        <taxon>Pentapetalae</taxon>
        <taxon>rosids</taxon>
        <taxon>fabids</taxon>
        <taxon>Fabales</taxon>
        <taxon>Fabaceae</taxon>
        <taxon>Papilionoideae</taxon>
        <taxon>50 kb inversion clade</taxon>
        <taxon>dalbergioids sensu lato</taxon>
        <taxon>Dalbergieae</taxon>
        <taxon>Pterocarpus clade</taxon>
        <taxon>Arachis</taxon>
    </lineage>
</organism>
<proteinExistence type="predicted"/>
<evidence type="ECO:0000256" key="1">
    <source>
        <dbReference type="SAM" id="MobiDB-lite"/>
    </source>
</evidence>
<keyword evidence="3" id="KW-1185">Reference proteome</keyword>
<sequence length="124" mass="14132">MKTKVRLSKSLNCNATMTETFKYTHTLKENKERFANQRFTDHYRLEAVTQQSQHIEDDGNNYAASEVDPNTIWHETAFESYMNRTFIRVCYQSARRSRGGRRFEGVGVGAHPKPSPIGSAATGV</sequence>
<dbReference type="AlphaFoldDB" id="A0A444Y9L1"/>
<feature type="region of interest" description="Disordered" evidence="1">
    <location>
        <begin position="105"/>
        <end position="124"/>
    </location>
</feature>
<gene>
    <name evidence="2" type="ORF">Ahy_B07g086416</name>
</gene>
<reference evidence="2 3" key="1">
    <citation type="submission" date="2019-01" db="EMBL/GenBank/DDBJ databases">
        <title>Sequencing of cultivated peanut Arachis hypogaea provides insights into genome evolution and oil improvement.</title>
        <authorList>
            <person name="Chen X."/>
        </authorList>
    </citation>
    <scope>NUCLEOTIDE SEQUENCE [LARGE SCALE GENOMIC DNA]</scope>
    <source>
        <strain evidence="3">cv. Fuhuasheng</strain>
        <tissue evidence="2">Leaves</tissue>
    </source>
</reference>
<accession>A0A444Y9L1</accession>
<protein>
    <submittedName>
        <fullName evidence="2">Uncharacterized protein</fullName>
    </submittedName>
</protein>
<dbReference type="EMBL" id="SDMP01000017">
    <property type="protein sequence ID" value="RYQ98651.1"/>
    <property type="molecule type" value="Genomic_DNA"/>
</dbReference>
<evidence type="ECO:0000313" key="3">
    <source>
        <dbReference type="Proteomes" id="UP000289738"/>
    </source>
</evidence>
<comment type="caution">
    <text evidence="2">The sequence shown here is derived from an EMBL/GenBank/DDBJ whole genome shotgun (WGS) entry which is preliminary data.</text>
</comment>